<dbReference type="Proteomes" id="UP000499080">
    <property type="component" value="Unassembled WGS sequence"/>
</dbReference>
<organism evidence="1 2">
    <name type="scientific">Araneus ventricosus</name>
    <name type="common">Orbweaver spider</name>
    <name type="synonym">Epeira ventricosa</name>
    <dbReference type="NCBI Taxonomy" id="182803"/>
    <lineage>
        <taxon>Eukaryota</taxon>
        <taxon>Metazoa</taxon>
        <taxon>Ecdysozoa</taxon>
        <taxon>Arthropoda</taxon>
        <taxon>Chelicerata</taxon>
        <taxon>Arachnida</taxon>
        <taxon>Araneae</taxon>
        <taxon>Araneomorphae</taxon>
        <taxon>Entelegynae</taxon>
        <taxon>Araneoidea</taxon>
        <taxon>Araneidae</taxon>
        <taxon>Araneus</taxon>
    </lineage>
</organism>
<keyword evidence="2" id="KW-1185">Reference proteome</keyword>
<sequence>MIRKFSRTVTDNLFSHCLRPDGSGPLFPLLHFWGLGDWVDSKMLFGDAPRITSVFSLGRVKPLLPWQSIPSFDHLEAYIGLQASSVAEQIKLH</sequence>
<protein>
    <submittedName>
        <fullName evidence="1">Uncharacterized protein</fullName>
    </submittedName>
</protein>
<name>A0A4Y2UE81_ARAVE</name>
<dbReference type="EMBL" id="BGPR01035210">
    <property type="protein sequence ID" value="GBO09926.1"/>
    <property type="molecule type" value="Genomic_DNA"/>
</dbReference>
<evidence type="ECO:0000313" key="2">
    <source>
        <dbReference type="Proteomes" id="UP000499080"/>
    </source>
</evidence>
<gene>
    <name evidence="1" type="ORF">AVEN_25137_1</name>
</gene>
<dbReference type="AlphaFoldDB" id="A0A4Y2UE81"/>
<accession>A0A4Y2UE81</accession>
<comment type="caution">
    <text evidence="1">The sequence shown here is derived from an EMBL/GenBank/DDBJ whole genome shotgun (WGS) entry which is preliminary data.</text>
</comment>
<evidence type="ECO:0000313" key="1">
    <source>
        <dbReference type="EMBL" id="GBO09926.1"/>
    </source>
</evidence>
<reference evidence="1 2" key="1">
    <citation type="journal article" date="2019" name="Sci. Rep.">
        <title>Orb-weaving spider Araneus ventricosus genome elucidates the spidroin gene catalogue.</title>
        <authorList>
            <person name="Kono N."/>
            <person name="Nakamura H."/>
            <person name="Ohtoshi R."/>
            <person name="Moran D.A.P."/>
            <person name="Shinohara A."/>
            <person name="Yoshida Y."/>
            <person name="Fujiwara M."/>
            <person name="Mori M."/>
            <person name="Tomita M."/>
            <person name="Arakawa K."/>
        </authorList>
    </citation>
    <scope>NUCLEOTIDE SEQUENCE [LARGE SCALE GENOMIC DNA]</scope>
</reference>
<proteinExistence type="predicted"/>